<dbReference type="EMBL" id="JAGYPF010000003">
    <property type="protein sequence ID" value="MBS4213733.1"/>
    <property type="molecule type" value="Genomic_DNA"/>
</dbReference>
<evidence type="ECO:0000313" key="2">
    <source>
        <dbReference type="Proteomes" id="UP000679749"/>
    </source>
</evidence>
<gene>
    <name evidence="1" type="ORF">KHA99_14855</name>
</gene>
<proteinExistence type="predicted"/>
<comment type="caution">
    <text evidence="1">The sequence shown here is derived from an EMBL/GenBank/DDBJ whole genome shotgun (WGS) entry which is preliminary data.</text>
</comment>
<dbReference type="AlphaFoldDB" id="A0A942YU83"/>
<dbReference type="RefSeq" id="WP_213118260.1">
    <property type="nucleotide sequence ID" value="NZ_JAGYPF010000003.1"/>
</dbReference>
<evidence type="ECO:0000313" key="1">
    <source>
        <dbReference type="EMBL" id="MBS4213733.1"/>
    </source>
</evidence>
<dbReference type="Proteomes" id="UP000679749">
    <property type="component" value="Unassembled WGS sequence"/>
</dbReference>
<protein>
    <submittedName>
        <fullName evidence="1">Uncharacterized protein</fullName>
    </submittedName>
</protein>
<reference evidence="1" key="1">
    <citation type="submission" date="2021-05" db="EMBL/GenBank/DDBJ databases">
        <title>Novel Bacillus species.</title>
        <authorList>
            <person name="Liu G."/>
        </authorList>
    </citation>
    <scope>NUCLEOTIDE SEQUENCE</scope>
    <source>
        <strain evidence="1">FJAT-49825</strain>
    </source>
</reference>
<accession>A0A942YU83</accession>
<keyword evidence="2" id="KW-1185">Reference proteome</keyword>
<name>A0A942YU83_9BACI</name>
<sequence>MYPIISVSEDSLPSFLKKTSMSKIGCKLRKYRQDRGGEFAATQVCLKEKMFVGSQATRKPYQTIHV</sequence>
<organism evidence="1 2">
    <name type="scientific">Neobacillus rhizophilus</name>
    <dbReference type="NCBI Taxonomy" id="2833579"/>
    <lineage>
        <taxon>Bacteria</taxon>
        <taxon>Bacillati</taxon>
        <taxon>Bacillota</taxon>
        <taxon>Bacilli</taxon>
        <taxon>Bacillales</taxon>
        <taxon>Bacillaceae</taxon>
        <taxon>Neobacillus</taxon>
    </lineage>
</organism>